<protein>
    <submittedName>
        <fullName evidence="1">Sel1 repeat family protein</fullName>
    </submittedName>
</protein>
<proteinExistence type="predicted"/>
<dbReference type="Proteomes" id="UP000260828">
    <property type="component" value="Unassembled WGS sequence"/>
</dbReference>
<reference evidence="1 2" key="1">
    <citation type="submission" date="2018-08" db="EMBL/GenBank/DDBJ databases">
        <title>A genome reference for cultivated species of the human gut microbiota.</title>
        <authorList>
            <person name="Zou Y."/>
            <person name="Xue W."/>
            <person name="Luo G."/>
        </authorList>
    </citation>
    <scope>NUCLEOTIDE SEQUENCE [LARGE SCALE GENOMIC DNA]</scope>
    <source>
        <strain evidence="1 2">TF05-12AC</strain>
    </source>
</reference>
<dbReference type="Gene3D" id="1.25.40.10">
    <property type="entry name" value="Tetratricopeptide repeat domain"/>
    <property type="match status" value="1"/>
</dbReference>
<dbReference type="InterPro" id="IPR050767">
    <property type="entry name" value="Sel1_AlgK"/>
</dbReference>
<dbReference type="InterPro" id="IPR006597">
    <property type="entry name" value="Sel1-like"/>
</dbReference>
<dbReference type="Pfam" id="PF18555">
    <property type="entry name" value="MobL"/>
    <property type="match status" value="1"/>
</dbReference>
<accession>A0A3E3IE37</accession>
<dbReference type="EMBL" id="QVME01000014">
    <property type="protein sequence ID" value="RGE65317.1"/>
    <property type="molecule type" value="Genomic_DNA"/>
</dbReference>
<dbReference type="RefSeq" id="WP_117547007.1">
    <property type="nucleotide sequence ID" value="NZ_QVME01000014.1"/>
</dbReference>
<gene>
    <name evidence="1" type="ORF">DXC40_17360</name>
</gene>
<dbReference type="PANTHER" id="PTHR11102">
    <property type="entry name" value="SEL-1-LIKE PROTEIN"/>
    <property type="match status" value="1"/>
</dbReference>
<dbReference type="Pfam" id="PF08238">
    <property type="entry name" value="Sel1"/>
    <property type="match status" value="4"/>
</dbReference>
<organism evidence="1 2">
    <name type="scientific">Anaerotruncus colihominis</name>
    <dbReference type="NCBI Taxonomy" id="169435"/>
    <lineage>
        <taxon>Bacteria</taxon>
        <taxon>Bacillati</taxon>
        <taxon>Bacillota</taxon>
        <taxon>Clostridia</taxon>
        <taxon>Eubacteriales</taxon>
        <taxon>Oscillospiraceae</taxon>
        <taxon>Anaerotruncus</taxon>
    </lineage>
</organism>
<dbReference type="InterPro" id="IPR048102">
    <property type="entry name" value="MobP3"/>
</dbReference>
<dbReference type="AlphaFoldDB" id="A0A3E3IE37"/>
<name>A0A3E3IE37_9FIRM</name>
<comment type="caution">
    <text evidence="1">The sequence shown here is derived from an EMBL/GenBank/DDBJ whole genome shotgun (WGS) entry which is preliminary data.</text>
</comment>
<evidence type="ECO:0000313" key="2">
    <source>
        <dbReference type="Proteomes" id="UP000260828"/>
    </source>
</evidence>
<dbReference type="InterPro" id="IPR041073">
    <property type="entry name" value="MobL"/>
</dbReference>
<dbReference type="SUPFAM" id="SSF81901">
    <property type="entry name" value="HCP-like"/>
    <property type="match status" value="1"/>
</dbReference>
<dbReference type="NCBIfam" id="NF041499">
    <property type="entry name" value="MobP3"/>
    <property type="match status" value="1"/>
</dbReference>
<dbReference type="PANTHER" id="PTHR11102:SF160">
    <property type="entry name" value="ERAD-ASSOCIATED E3 UBIQUITIN-PROTEIN LIGASE COMPONENT HRD3"/>
    <property type="match status" value="1"/>
</dbReference>
<dbReference type="SMART" id="SM00671">
    <property type="entry name" value="SEL1"/>
    <property type="match status" value="4"/>
</dbReference>
<dbReference type="InterPro" id="IPR011990">
    <property type="entry name" value="TPR-like_helical_dom_sf"/>
</dbReference>
<evidence type="ECO:0000313" key="1">
    <source>
        <dbReference type="EMBL" id="RGE65317.1"/>
    </source>
</evidence>
<sequence>MAKLILKSPYIKSTGGASGYLRYIATRERVEILPDNRPPTRKQEQLISKLTKDFPDSKTLYEYEDYAAKPTKANASALITMALESNWDKLSTMEGYAGYIATRPRAERLGSHGLFGDEDGVDLESAMSELEQYTGNVWTHIISIKREDAVRLGYDSAKAWRDLLRTHRNDIAAAMNIPPNDFRWYAAFHDEGDHPHVHMMAWSAKPGQAYLSKEGIRQMKSELTNDIFKQELLHLYEQKSVSRDELVHEARKAMLELVQVMKEGICDHPEAERLMLELAVQLKAVKGKKSYGYLPKPQKKLVDRIVDEMERLPSVRDCYDQWMILQGKVDGYYHDKPRERKRLSQEKAFRQIKNAVIKEAENIRQCNLFFEDKGVEQAAEPEEFQNASYDYESLRDAIRDESLTLEECGDAVDEMNQMAKSGDKYAQYLMGKLWRDGPLLTPDWVNARYWFQKSAEQGHHYAQYALGKLLLSDDVEVRDPERGMRWLEFAAQNGNSYAAYRLGKEYYRGKNIGRSLTTAAEWFERGAQVGNQYAQYMLGKLYLMGQGVEYDKELGMYWLNQSAAQGNVYAEALLQHQDSGRPPHVFLAVTRLLHHMSRIFQERSLPQSRPGGIQIDRKRLAQLQEKREAHGLKGNVYEEYDGPTMSM</sequence>